<keyword evidence="3 5" id="KW-1133">Transmembrane helix</keyword>
<comment type="subcellular location">
    <subcellularLocation>
        <location evidence="1">Membrane</location>
        <topology evidence="1">Multi-pass membrane protein</topology>
    </subcellularLocation>
</comment>
<evidence type="ECO:0000256" key="4">
    <source>
        <dbReference type="ARBA" id="ARBA00023136"/>
    </source>
</evidence>
<feature type="transmembrane region" description="Helical" evidence="5">
    <location>
        <begin position="196"/>
        <end position="218"/>
    </location>
</feature>
<feature type="transmembrane region" description="Helical" evidence="5">
    <location>
        <begin position="6"/>
        <end position="24"/>
    </location>
</feature>
<sequence length="331" mass="36179">MDIGLGYVALAVIALGLLAFDLYNHRKPEEVSIKSAALWSGFYVLAALGFALYINFQYSTEWAQLFLTGYALEKVLAVDNLFAFMIIFSYFGVASKFQHNILYWGILGAIIFRGVFVVLGTSFTALFGPWALLIFAAIIGYTAIKMLQGGGDDGDEAVDYADKWYIKGVKRFLPVTEKTDGGKFFLKLPTNAGKTALFATPMFLCLIAIEVTDVVFAFDSVPAVIAVTKEPFLVYSAMIFAILGLRSLYFVLEALRRVLSRLETAVIFILLFIAGKLTVQAGSTLVHDFTGAMQPVHIDPLLSLGIVMTLLVGGVIWSLVSPVKEDEAEAA</sequence>
<feature type="transmembrane region" description="Helical" evidence="5">
    <location>
        <begin position="233"/>
        <end position="252"/>
    </location>
</feature>
<feature type="transmembrane region" description="Helical" evidence="5">
    <location>
        <begin position="36"/>
        <end position="56"/>
    </location>
</feature>
<evidence type="ECO:0000313" key="6">
    <source>
        <dbReference type="EMBL" id="USN14806.1"/>
    </source>
</evidence>
<dbReference type="Proteomes" id="UP001057221">
    <property type="component" value="Segment"/>
</dbReference>
<evidence type="ECO:0000256" key="3">
    <source>
        <dbReference type="ARBA" id="ARBA00022989"/>
    </source>
</evidence>
<gene>
    <name evidence="6" type="ORF">DOMOVOI_03320</name>
</gene>
<dbReference type="PANTHER" id="PTHR30238">
    <property type="entry name" value="MEMBRANE BOUND PREDICTED REDOX MODULATOR"/>
    <property type="match status" value="1"/>
</dbReference>
<feature type="transmembrane region" description="Helical" evidence="5">
    <location>
        <begin position="264"/>
        <end position="281"/>
    </location>
</feature>
<accession>A0A9E7MQ34</accession>
<dbReference type="PANTHER" id="PTHR30238:SF0">
    <property type="entry name" value="THYLAKOID MEMBRANE PROTEIN TERC, CHLOROPLASTIC"/>
    <property type="match status" value="1"/>
</dbReference>
<evidence type="ECO:0000256" key="1">
    <source>
        <dbReference type="ARBA" id="ARBA00004141"/>
    </source>
</evidence>
<evidence type="ECO:0000256" key="2">
    <source>
        <dbReference type="ARBA" id="ARBA00022692"/>
    </source>
</evidence>
<protein>
    <submittedName>
        <fullName evidence="6">Tellurite resistance protein</fullName>
    </submittedName>
</protein>
<evidence type="ECO:0000313" key="7">
    <source>
        <dbReference type="Proteomes" id="UP001057221"/>
    </source>
</evidence>
<proteinExistence type="predicted"/>
<evidence type="ECO:0000256" key="5">
    <source>
        <dbReference type="SAM" id="Phobius"/>
    </source>
</evidence>
<dbReference type="EMBL" id="ON529855">
    <property type="protein sequence ID" value="USN14806.1"/>
    <property type="molecule type" value="Genomic_DNA"/>
</dbReference>
<feature type="transmembrane region" description="Helical" evidence="5">
    <location>
        <begin position="101"/>
        <end position="119"/>
    </location>
</feature>
<dbReference type="InterPro" id="IPR005496">
    <property type="entry name" value="Integral_membrane_TerC"/>
</dbReference>
<reference evidence="6 7" key="1">
    <citation type="submission" date="2022-05" db="EMBL/GenBank/DDBJ databases">
        <authorList>
            <person name="Friedrich I."/>
            <person name="Poehlein A."/>
            <person name="Schneider D."/>
            <person name="Hertel R."/>
            <person name="Daniel R."/>
        </authorList>
    </citation>
    <scope>NUCLEOTIDE SEQUENCE [LARGE SCALE GENOMIC DNA]</scope>
</reference>
<dbReference type="InterPro" id="IPR022369">
    <property type="entry name" value="Integral_membrane_TerC_rswitch"/>
</dbReference>
<keyword evidence="2 5" id="KW-0812">Transmembrane</keyword>
<dbReference type="Pfam" id="PF03741">
    <property type="entry name" value="TerC"/>
    <property type="match status" value="1"/>
</dbReference>
<feature type="transmembrane region" description="Helical" evidence="5">
    <location>
        <begin position="76"/>
        <end position="94"/>
    </location>
</feature>
<feature type="transmembrane region" description="Helical" evidence="5">
    <location>
        <begin position="301"/>
        <end position="320"/>
    </location>
</feature>
<dbReference type="GO" id="GO:0016020">
    <property type="term" value="C:membrane"/>
    <property type="evidence" value="ECO:0007669"/>
    <property type="project" value="UniProtKB-SubCell"/>
</dbReference>
<name>A0A9E7MQ34_9CAUD</name>
<keyword evidence="4 5" id="KW-0472">Membrane</keyword>
<dbReference type="NCBIfam" id="TIGR03718">
    <property type="entry name" value="R_switched_Alx"/>
    <property type="match status" value="1"/>
</dbReference>
<keyword evidence="7" id="KW-1185">Reference proteome</keyword>
<feature type="transmembrane region" description="Helical" evidence="5">
    <location>
        <begin position="125"/>
        <end position="144"/>
    </location>
</feature>
<organism evidence="6 7">
    <name type="scientific">Brevundimonas phage vB_BpoS-Domovoi</name>
    <dbReference type="NCBI Taxonomy" id="2948598"/>
    <lineage>
        <taxon>Viruses</taxon>
        <taxon>Duplodnaviria</taxon>
        <taxon>Heunggongvirae</taxon>
        <taxon>Uroviricota</taxon>
        <taxon>Caudoviricetes</taxon>
        <taxon>Jeanschmidtviridae</taxon>
        <taxon>Marchewkavirus</taxon>
        <taxon>Marchewkavirus domovoi</taxon>
    </lineage>
</organism>